<comment type="similarity">
    <text evidence="2 7">Belongs to the zinc-containing alcohol dehydrogenase family.</text>
</comment>
<dbReference type="InterPro" id="IPR011032">
    <property type="entry name" value="GroES-like_sf"/>
</dbReference>
<evidence type="ECO:0000256" key="3">
    <source>
        <dbReference type="ARBA" id="ARBA00013190"/>
    </source>
</evidence>
<dbReference type="PANTHER" id="PTHR42940:SF8">
    <property type="entry name" value="VACUOLAR PROTEIN SORTING-ASSOCIATED PROTEIN 11"/>
    <property type="match status" value="1"/>
</dbReference>
<dbReference type="SUPFAM" id="SSF51735">
    <property type="entry name" value="NAD(P)-binding Rossmann-fold domains"/>
    <property type="match status" value="1"/>
</dbReference>
<evidence type="ECO:0000256" key="2">
    <source>
        <dbReference type="ARBA" id="ARBA00008072"/>
    </source>
</evidence>
<sequence>MRPMCRCFKLVQHGQPMVDTQEPLREPAAGEVVVRILAAGVCHSDVMLYDGFVDTGTGRKIDLSRGVAAPRVLGHEIAGEVTELGAGATGVKVGDKVVVYPWIGCGKCAYCTSDRENLCSAPRNLGLQLDGGFSQYVFVPDAKYCIPAGKLPLEQAAPYACSGLTAYAALKKLAPMRPDQTVLILGAGGVGLSGVRFAKHVLGISPIVADIDQAKWPLAVEAGASQTLDPNDADAAKALAKATGGGVDAVVDFVGTGESFAYGFNALRKGGKMVSVGLIGGSTPVVPAVVVFKAVTIQGSMVGTCGELRELLEIAQTGVLPPLPVKTLPLDSVNEVIGRLHAGNFPGRAVLTP</sequence>
<dbReference type="Gene3D" id="3.90.180.10">
    <property type="entry name" value="Medium-chain alcohol dehydrogenases, catalytic domain"/>
    <property type="match status" value="1"/>
</dbReference>
<dbReference type="Pfam" id="PF00107">
    <property type="entry name" value="ADH_zinc_N"/>
    <property type="match status" value="1"/>
</dbReference>
<reference evidence="9 10" key="1">
    <citation type="submission" date="2020-08" db="EMBL/GenBank/DDBJ databases">
        <title>Genomic Encyclopedia of Type Strains, Phase IV (KMG-IV): sequencing the most valuable type-strain genomes for metagenomic binning, comparative biology and taxonomic classification.</title>
        <authorList>
            <person name="Goeker M."/>
        </authorList>
    </citation>
    <scope>NUCLEOTIDE SEQUENCE [LARGE SCALE GENOMIC DNA]</scope>
    <source>
        <strain evidence="9 10">DSM 29781</strain>
    </source>
</reference>
<protein>
    <recommendedName>
        <fullName evidence="3">alcohol dehydrogenase</fullName>
        <ecNumber evidence="3">1.1.1.1</ecNumber>
    </recommendedName>
</protein>
<evidence type="ECO:0000259" key="8">
    <source>
        <dbReference type="SMART" id="SM00829"/>
    </source>
</evidence>
<dbReference type="InterPro" id="IPR013154">
    <property type="entry name" value="ADH-like_N"/>
</dbReference>
<dbReference type="GO" id="GO:0004022">
    <property type="term" value="F:alcohol dehydrogenase (NAD+) activity"/>
    <property type="evidence" value="ECO:0007669"/>
    <property type="project" value="UniProtKB-EC"/>
</dbReference>
<evidence type="ECO:0000256" key="1">
    <source>
        <dbReference type="ARBA" id="ARBA00001947"/>
    </source>
</evidence>
<dbReference type="Gene3D" id="3.40.50.720">
    <property type="entry name" value="NAD(P)-binding Rossmann-like Domain"/>
    <property type="match status" value="1"/>
</dbReference>
<dbReference type="InterPro" id="IPR013149">
    <property type="entry name" value="ADH-like_C"/>
</dbReference>
<dbReference type="EMBL" id="JACHGB010000003">
    <property type="protein sequence ID" value="MBB5271842.1"/>
    <property type="molecule type" value="Genomic_DNA"/>
</dbReference>
<dbReference type="GO" id="GO:0005737">
    <property type="term" value="C:cytoplasm"/>
    <property type="evidence" value="ECO:0007669"/>
    <property type="project" value="TreeGrafter"/>
</dbReference>
<evidence type="ECO:0000256" key="5">
    <source>
        <dbReference type="ARBA" id="ARBA00022833"/>
    </source>
</evidence>
<dbReference type="SMART" id="SM00829">
    <property type="entry name" value="PKS_ER"/>
    <property type="match status" value="1"/>
</dbReference>
<comment type="cofactor">
    <cofactor evidence="1 7">
        <name>Zn(2+)</name>
        <dbReference type="ChEBI" id="CHEBI:29105"/>
    </cofactor>
</comment>
<dbReference type="InterPro" id="IPR036291">
    <property type="entry name" value="NAD(P)-bd_dom_sf"/>
</dbReference>
<feature type="domain" description="Enoyl reductase (ER)" evidence="8">
    <location>
        <begin position="9"/>
        <end position="351"/>
    </location>
</feature>
<dbReference type="AlphaFoldDB" id="A0A7W8M8N7"/>
<accession>A0A7W8M8N7</accession>
<comment type="caution">
    <text evidence="9">The sequence shown here is derived from an EMBL/GenBank/DDBJ whole genome shotgun (WGS) entry which is preliminary data.</text>
</comment>
<dbReference type="RefSeq" id="WP_183966572.1">
    <property type="nucleotide sequence ID" value="NZ_BAABEW010000001.1"/>
</dbReference>
<dbReference type="EC" id="1.1.1.1" evidence="3"/>
<evidence type="ECO:0000256" key="6">
    <source>
        <dbReference type="ARBA" id="ARBA00023002"/>
    </source>
</evidence>
<evidence type="ECO:0000256" key="7">
    <source>
        <dbReference type="RuleBase" id="RU361277"/>
    </source>
</evidence>
<dbReference type="PANTHER" id="PTHR42940">
    <property type="entry name" value="ALCOHOL DEHYDROGENASE 1-RELATED"/>
    <property type="match status" value="1"/>
</dbReference>
<evidence type="ECO:0000313" key="9">
    <source>
        <dbReference type="EMBL" id="MBB5271842.1"/>
    </source>
</evidence>
<gene>
    <name evidence="9" type="ORF">HNQ70_001852</name>
</gene>
<dbReference type="PROSITE" id="PS00059">
    <property type="entry name" value="ADH_ZINC"/>
    <property type="match status" value="1"/>
</dbReference>
<dbReference type="InterPro" id="IPR020843">
    <property type="entry name" value="ER"/>
</dbReference>
<evidence type="ECO:0000313" key="10">
    <source>
        <dbReference type="Proteomes" id="UP000532440"/>
    </source>
</evidence>
<keyword evidence="10" id="KW-1185">Reference proteome</keyword>
<name>A0A7W8M8N7_9BURK</name>
<dbReference type="GO" id="GO:0008270">
    <property type="term" value="F:zinc ion binding"/>
    <property type="evidence" value="ECO:0007669"/>
    <property type="project" value="InterPro"/>
</dbReference>
<keyword evidence="4 7" id="KW-0479">Metal-binding</keyword>
<dbReference type="InterPro" id="IPR002328">
    <property type="entry name" value="ADH_Zn_CS"/>
</dbReference>
<dbReference type="Proteomes" id="UP000532440">
    <property type="component" value="Unassembled WGS sequence"/>
</dbReference>
<dbReference type="SUPFAM" id="SSF50129">
    <property type="entry name" value="GroES-like"/>
    <property type="match status" value="1"/>
</dbReference>
<evidence type="ECO:0000256" key="4">
    <source>
        <dbReference type="ARBA" id="ARBA00022723"/>
    </source>
</evidence>
<dbReference type="Pfam" id="PF08240">
    <property type="entry name" value="ADH_N"/>
    <property type="match status" value="1"/>
</dbReference>
<keyword evidence="6 9" id="KW-0560">Oxidoreductase</keyword>
<organism evidence="9 10">
    <name type="scientific">Quisquiliibacterium transsilvanicum</name>
    <dbReference type="NCBI Taxonomy" id="1549638"/>
    <lineage>
        <taxon>Bacteria</taxon>
        <taxon>Pseudomonadati</taxon>
        <taxon>Pseudomonadota</taxon>
        <taxon>Betaproteobacteria</taxon>
        <taxon>Burkholderiales</taxon>
        <taxon>Burkholderiaceae</taxon>
        <taxon>Quisquiliibacterium</taxon>
    </lineage>
</organism>
<keyword evidence="5 7" id="KW-0862">Zinc</keyword>
<proteinExistence type="inferred from homology"/>